<evidence type="ECO:0000313" key="1">
    <source>
        <dbReference type="EMBL" id="KAK9014241.1"/>
    </source>
</evidence>
<dbReference type="Proteomes" id="UP001396334">
    <property type="component" value="Unassembled WGS sequence"/>
</dbReference>
<name>A0ABR2RN55_9ROSI</name>
<comment type="caution">
    <text evidence="1">The sequence shown here is derived from an EMBL/GenBank/DDBJ whole genome shotgun (WGS) entry which is preliminary data.</text>
</comment>
<protein>
    <submittedName>
        <fullName evidence="1">Uncharacterized protein</fullName>
    </submittedName>
</protein>
<reference evidence="1 2" key="1">
    <citation type="journal article" date="2024" name="G3 (Bethesda)">
        <title>Genome assembly of Hibiscus sabdariffa L. provides insights into metabolisms of medicinal natural products.</title>
        <authorList>
            <person name="Kim T."/>
        </authorList>
    </citation>
    <scope>NUCLEOTIDE SEQUENCE [LARGE SCALE GENOMIC DNA]</scope>
    <source>
        <strain evidence="1">TK-2024</strain>
        <tissue evidence="1">Old leaves</tissue>
    </source>
</reference>
<sequence>MCSATRSQAAHCGPGVLLLPLHFPGSLFLPRSIAERWSDQNGPETMQPMPASGILLLVWHKLQKTRLVT</sequence>
<gene>
    <name evidence="1" type="ORF">V6N11_005404</name>
</gene>
<dbReference type="EMBL" id="JBBPBN010000021">
    <property type="protein sequence ID" value="KAK9014241.1"/>
    <property type="molecule type" value="Genomic_DNA"/>
</dbReference>
<organism evidence="1 2">
    <name type="scientific">Hibiscus sabdariffa</name>
    <name type="common">roselle</name>
    <dbReference type="NCBI Taxonomy" id="183260"/>
    <lineage>
        <taxon>Eukaryota</taxon>
        <taxon>Viridiplantae</taxon>
        <taxon>Streptophyta</taxon>
        <taxon>Embryophyta</taxon>
        <taxon>Tracheophyta</taxon>
        <taxon>Spermatophyta</taxon>
        <taxon>Magnoliopsida</taxon>
        <taxon>eudicotyledons</taxon>
        <taxon>Gunneridae</taxon>
        <taxon>Pentapetalae</taxon>
        <taxon>rosids</taxon>
        <taxon>malvids</taxon>
        <taxon>Malvales</taxon>
        <taxon>Malvaceae</taxon>
        <taxon>Malvoideae</taxon>
        <taxon>Hibiscus</taxon>
    </lineage>
</organism>
<evidence type="ECO:0000313" key="2">
    <source>
        <dbReference type="Proteomes" id="UP001396334"/>
    </source>
</evidence>
<accession>A0ABR2RN55</accession>
<proteinExistence type="predicted"/>
<keyword evidence="2" id="KW-1185">Reference proteome</keyword>